<dbReference type="Proteomes" id="UP000006727">
    <property type="component" value="Chromosome 3"/>
</dbReference>
<sequence length="789" mass="86893">MDQSMPMMQYGEGGQTVLRKGDPSCIVASTCAAPNRQRFRSGKRTTLPQRLDNSGDESEPVHEPEVVQLNLKSCLMGVRVMDDNEEQFFSRQSSMSSMISERYRPSESPTPLKWNSVLGKGIDPPKAKIDIPSSPVSIPPSGSRGHSGVRMTPPLDFSRYSQSNETMFRTNAGGSRVPSGVLYPCPNPGSRPNSCQLNAVHFTMDSNLFASDVGGTHEGNDFSERVFQKLVRRSRLRQCNSGVGNLSDNLTTRSDRCNTPENEPGNSPVSTLDCPQSPTFSERSFRSKSNRKSLRGRSDDANAIVASQAGPADPTTSRPKSQLPQYLMSINSALNGDASDDDDFDGPSEAAWMEPEDNSYLTDLPVVEGYTSSRRKNKPTHERWSSSSSSWSLSLVPKPLRTVSTMVNRRHHINATVPGSSAKKVFRRGKRAVMPISLTTSFDGGSIHSRAVTRGPQSELNSGRSWWPELGSGRKSIWVPSSGPLQMDIAAEPDLHEPDMELTNNMPHRQDQDAREEVGELDFPFDNPTTSSFVFQEAGEGQSSSDARESFDRPILHNTFVSVIKSADLELSGNYNDPEYVSSFDSEDSHTFSADGRARVVLHDQTPQWNYSRSFEYAIDVADGIGLSSRVMSGLSAGTLSGCLLEMGKSGRFSVDLQREQKLDKAHHPRTPDVKLKVFKSEKSLRRTILTPCLPFLQRSTKNVPRIKQSAGTSNRRMQPVNSFTARLGSLSENTSLVAPSQPNKFSLDESSNEVKVKSEMEGTVSMVARRPLLPRYAGVSLLPTHTLK</sequence>
<feature type="region of interest" description="Disordered" evidence="1">
    <location>
        <begin position="37"/>
        <end position="64"/>
    </location>
</feature>
<keyword evidence="3" id="KW-1185">Reference proteome</keyword>
<dbReference type="EnsemblPlants" id="Pp3c3_25490V3.2">
    <property type="protein sequence ID" value="Pp3c3_25490V3.2"/>
    <property type="gene ID" value="Pp3c3_25490"/>
</dbReference>
<dbReference type="GeneID" id="112280480"/>
<feature type="region of interest" description="Disordered" evidence="1">
    <location>
        <begin position="126"/>
        <end position="152"/>
    </location>
</feature>
<dbReference type="InParanoid" id="A0A7I4FMD4"/>
<gene>
    <name evidence="2" type="primary">LOC112280480</name>
</gene>
<feature type="compositionally biased region" description="Low complexity" evidence="1">
    <location>
        <begin position="131"/>
        <end position="141"/>
    </location>
</feature>
<feature type="compositionally biased region" description="Polar residues" evidence="1">
    <location>
        <begin position="259"/>
        <end position="282"/>
    </location>
</feature>
<feature type="compositionally biased region" description="Basic residues" evidence="1">
    <location>
        <begin position="286"/>
        <end position="295"/>
    </location>
</feature>
<dbReference type="RefSeq" id="XP_024371786.1">
    <property type="nucleotide sequence ID" value="XM_024516018.2"/>
</dbReference>
<feature type="region of interest" description="Disordered" evidence="1">
    <location>
        <begin position="371"/>
        <end position="392"/>
    </location>
</feature>
<dbReference type="AlphaFoldDB" id="A0A7I4FMD4"/>
<evidence type="ECO:0000313" key="3">
    <source>
        <dbReference type="Proteomes" id="UP000006727"/>
    </source>
</evidence>
<reference evidence="2 3" key="1">
    <citation type="journal article" date="2008" name="Science">
        <title>The Physcomitrella genome reveals evolutionary insights into the conquest of land by plants.</title>
        <authorList>
            <person name="Rensing S."/>
            <person name="Lang D."/>
            <person name="Zimmer A."/>
            <person name="Terry A."/>
            <person name="Salamov A."/>
            <person name="Shapiro H."/>
            <person name="Nishiyama T."/>
            <person name="Perroud P.-F."/>
            <person name="Lindquist E."/>
            <person name="Kamisugi Y."/>
            <person name="Tanahashi T."/>
            <person name="Sakakibara K."/>
            <person name="Fujita T."/>
            <person name="Oishi K."/>
            <person name="Shin-I T."/>
            <person name="Kuroki Y."/>
            <person name="Toyoda A."/>
            <person name="Suzuki Y."/>
            <person name="Hashimoto A."/>
            <person name="Yamaguchi K."/>
            <person name="Sugano A."/>
            <person name="Kohara Y."/>
            <person name="Fujiyama A."/>
            <person name="Anterola A."/>
            <person name="Aoki S."/>
            <person name="Ashton N."/>
            <person name="Barbazuk W.B."/>
            <person name="Barker E."/>
            <person name="Bennetzen J."/>
            <person name="Bezanilla M."/>
            <person name="Blankenship R."/>
            <person name="Cho S.H."/>
            <person name="Dutcher S."/>
            <person name="Estelle M."/>
            <person name="Fawcett J.A."/>
            <person name="Gundlach H."/>
            <person name="Hanada K."/>
            <person name="Heyl A."/>
            <person name="Hicks K.A."/>
            <person name="Hugh J."/>
            <person name="Lohr M."/>
            <person name="Mayer K."/>
            <person name="Melkozernov A."/>
            <person name="Murata T."/>
            <person name="Nelson D."/>
            <person name="Pils B."/>
            <person name="Prigge M."/>
            <person name="Reiss B."/>
            <person name="Renner T."/>
            <person name="Rombauts S."/>
            <person name="Rushton P."/>
            <person name="Sanderfoot A."/>
            <person name="Schween G."/>
            <person name="Shiu S.-H."/>
            <person name="Stueber K."/>
            <person name="Theodoulou F.L."/>
            <person name="Tu H."/>
            <person name="Van de Peer Y."/>
            <person name="Verrier P.J."/>
            <person name="Waters E."/>
            <person name="Wood A."/>
            <person name="Yang L."/>
            <person name="Cove D."/>
            <person name="Cuming A."/>
            <person name="Hasebe M."/>
            <person name="Lucas S."/>
            <person name="Mishler D.B."/>
            <person name="Reski R."/>
            <person name="Grigoriev I."/>
            <person name="Quatrano R.S."/>
            <person name="Boore J.L."/>
        </authorList>
    </citation>
    <scope>NUCLEOTIDE SEQUENCE [LARGE SCALE GENOMIC DNA]</scope>
    <source>
        <strain evidence="2 3">cv. Gransden 2004</strain>
    </source>
</reference>
<reference evidence="2 3" key="2">
    <citation type="journal article" date="2018" name="Plant J.">
        <title>The Physcomitrella patens chromosome-scale assembly reveals moss genome structure and evolution.</title>
        <authorList>
            <person name="Lang D."/>
            <person name="Ullrich K.K."/>
            <person name="Murat F."/>
            <person name="Fuchs J."/>
            <person name="Jenkins J."/>
            <person name="Haas F.B."/>
            <person name="Piednoel M."/>
            <person name="Gundlach H."/>
            <person name="Van Bel M."/>
            <person name="Meyberg R."/>
            <person name="Vives C."/>
            <person name="Morata J."/>
            <person name="Symeonidi A."/>
            <person name="Hiss M."/>
            <person name="Muchero W."/>
            <person name="Kamisugi Y."/>
            <person name="Saleh O."/>
            <person name="Blanc G."/>
            <person name="Decker E.L."/>
            <person name="van Gessel N."/>
            <person name="Grimwood J."/>
            <person name="Hayes R.D."/>
            <person name="Graham S.W."/>
            <person name="Gunter L.E."/>
            <person name="McDaniel S.F."/>
            <person name="Hoernstein S.N.W."/>
            <person name="Larsson A."/>
            <person name="Li F.W."/>
            <person name="Perroud P.F."/>
            <person name="Phillips J."/>
            <person name="Ranjan P."/>
            <person name="Rokshar D.S."/>
            <person name="Rothfels C.J."/>
            <person name="Schneider L."/>
            <person name="Shu S."/>
            <person name="Stevenson D.W."/>
            <person name="Thummler F."/>
            <person name="Tillich M."/>
            <person name="Villarreal Aguilar J.C."/>
            <person name="Widiez T."/>
            <person name="Wong G.K."/>
            <person name="Wymore A."/>
            <person name="Zhang Y."/>
            <person name="Zimmer A.D."/>
            <person name="Quatrano R.S."/>
            <person name="Mayer K.F.X."/>
            <person name="Goodstein D."/>
            <person name="Casacuberta J.M."/>
            <person name="Vandepoele K."/>
            <person name="Reski R."/>
            <person name="Cuming A.C."/>
            <person name="Tuskan G.A."/>
            <person name="Maumus F."/>
            <person name="Salse J."/>
            <person name="Schmutz J."/>
            <person name="Rensing S.A."/>
        </authorList>
    </citation>
    <scope>NUCLEOTIDE SEQUENCE [LARGE SCALE GENOMIC DNA]</scope>
    <source>
        <strain evidence="2 3">cv. Gransden 2004</strain>
    </source>
</reference>
<proteinExistence type="predicted"/>
<protein>
    <submittedName>
        <fullName evidence="2">Uncharacterized protein</fullName>
    </submittedName>
</protein>
<organism evidence="2 3">
    <name type="scientific">Physcomitrium patens</name>
    <name type="common">Spreading-leaved earth moss</name>
    <name type="synonym">Physcomitrella patens</name>
    <dbReference type="NCBI Taxonomy" id="3218"/>
    <lineage>
        <taxon>Eukaryota</taxon>
        <taxon>Viridiplantae</taxon>
        <taxon>Streptophyta</taxon>
        <taxon>Embryophyta</taxon>
        <taxon>Bryophyta</taxon>
        <taxon>Bryophytina</taxon>
        <taxon>Bryopsida</taxon>
        <taxon>Funariidae</taxon>
        <taxon>Funariales</taxon>
        <taxon>Funariaceae</taxon>
        <taxon>Physcomitrium</taxon>
    </lineage>
</organism>
<feature type="region of interest" description="Disordered" evidence="1">
    <location>
        <begin position="240"/>
        <end position="321"/>
    </location>
</feature>
<reference evidence="2" key="3">
    <citation type="submission" date="2020-12" db="UniProtKB">
        <authorList>
            <consortium name="EnsemblPlants"/>
        </authorList>
    </citation>
    <scope>IDENTIFICATION</scope>
</reference>
<dbReference type="OrthoDB" id="10449211at2759"/>
<dbReference type="KEGG" id="ppp:112280480"/>
<evidence type="ECO:0000256" key="1">
    <source>
        <dbReference type="SAM" id="MobiDB-lite"/>
    </source>
</evidence>
<dbReference type="Gramene" id="Pp3c3_25490V3.2">
    <property type="protein sequence ID" value="Pp3c3_25490V3.2"/>
    <property type="gene ID" value="Pp3c3_25490"/>
</dbReference>
<feature type="region of interest" description="Disordered" evidence="1">
    <location>
        <begin position="333"/>
        <end position="358"/>
    </location>
</feature>
<accession>A0A7I4FMD4</accession>
<feature type="compositionally biased region" description="Polar residues" evidence="1">
    <location>
        <begin position="240"/>
        <end position="252"/>
    </location>
</feature>
<evidence type="ECO:0000313" key="2">
    <source>
        <dbReference type="EnsemblPlants" id="Pp3c3_25490V3.2"/>
    </source>
</evidence>
<dbReference type="EMBL" id="ABEU02000003">
    <property type="status" value="NOT_ANNOTATED_CDS"/>
    <property type="molecule type" value="Genomic_DNA"/>
</dbReference>
<name>A0A7I4FMD4_PHYPA</name>